<feature type="compositionally biased region" description="Low complexity" evidence="1">
    <location>
        <begin position="577"/>
        <end position="588"/>
    </location>
</feature>
<organism evidence="3">
    <name type="scientific">Chaetomium thermophilum (strain DSM 1495 / CBS 144.50 / IMI 039719)</name>
    <name type="common">Thermochaetoides thermophila</name>
    <dbReference type="NCBI Taxonomy" id="759272"/>
    <lineage>
        <taxon>Eukaryota</taxon>
        <taxon>Fungi</taxon>
        <taxon>Dikarya</taxon>
        <taxon>Ascomycota</taxon>
        <taxon>Pezizomycotina</taxon>
        <taxon>Sordariomycetes</taxon>
        <taxon>Sordariomycetidae</taxon>
        <taxon>Sordariales</taxon>
        <taxon>Chaetomiaceae</taxon>
        <taxon>Thermochaetoides</taxon>
    </lineage>
</organism>
<evidence type="ECO:0000256" key="1">
    <source>
        <dbReference type="SAM" id="MobiDB-lite"/>
    </source>
</evidence>
<feature type="compositionally biased region" description="Low complexity" evidence="1">
    <location>
        <begin position="600"/>
        <end position="633"/>
    </location>
</feature>
<proteinExistence type="predicted"/>
<dbReference type="KEGG" id="cthr:CTHT_0059560"/>
<feature type="region of interest" description="Disordered" evidence="1">
    <location>
        <begin position="536"/>
        <end position="639"/>
    </location>
</feature>
<accession>G0SES7</accession>
<dbReference type="GeneID" id="18259994"/>
<feature type="region of interest" description="Disordered" evidence="1">
    <location>
        <begin position="44"/>
        <end position="71"/>
    </location>
</feature>
<dbReference type="AlphaFoldDB" id="G0SES7"/>
<dbReference type="HOGENOM" id="CLU_393792_0_0_1"/>
<sequence length="700" mass="77401">MDPNNTASSPDKGEGKEIIRDNDSQNRQRQMTVVDSACIGQASCASTSAPSKSTDPSSQRSQSIHPELADFSKDVRRTHRTWCPKYGRVPKCDICNARSPGTLYVCQAAGCQLHICEKCAREGKWQSDRLHFIDPDLLDWTPQKASRQKRFCEGNSGSRLSQRRKTSRNQSVAATEPSEDSESSEPAETKRYTRRQRPNITEPTGNDNWTQPQEHSALSRRAPEVPVYTIPGNFDDSTRQHQVAQCRGDNNVYRRSDNFEVKLSTRGMRTWTRTDKFTEHENRMTTSANAGNNTYNQLYNFRVQMVEDLYQDMFGRRPDNAISYIGTSIPTHWDQPARSWITRDDYHQRSHETYNAGPTHQAFGHDQYACYARAPCTDRHEEAATANDEEAQVLHRQLMDAWHSSRLLDVYRQDYNYNCRLPGSSAEGGLFGLDLLWDVFSVRRAHLNLREQAHKTIAWFVRVRDDLSRQLDQERARRYRYFPAPIARQEPAPARGGASGFASPLASASRHDLCSAPGSAPAHDQRAADHLAPAAPAYESRSPAVPSGASLNDHYESRTSVVSAGSLHDRYTHGSHNHSTTASAAGSGFNSGSGGGPSSGFGTSVSSAGPSASLSVSAPAGASSASTYESTTARYQHQPGVREYAASALEELRRGGSDSASATGSGYGAASWTGGWRTLFDTGRPGYGRAGYDNDEIERH</sequence>
<dbReference type="EMBL" id="GL988046">
    <property type="protein sequence ID" value="EGS17943.1"/>
    <property type="molecule type" value="Genomic_DNA"/>
</dbReference>
<feature type="compositionally biased region" description="Gly residues" evidence="1">
    <location>
        <begin position="589"/>
        <end position="599"/>
    </location>
</feature>
<name>G0SES7_CHATD</name>
<gene>
    <name evidence="2" type="ORF">CTHT_0059560</name>
</gene>
<reference evidence="2 3" key="1">
    <citation type="journal article" date="2011" name="Cell">
        <title>Insight into structure and assembly of the nuclear pore complex by utilizing the genome of a eukaryotic thermophile.</title>
        <authorList>
            <person name="Amlacher S."/>
            <person name="Sarges P."/>
            <person name="Flemming D."/>
            <person name="van Noort V."/>
            <person name="Kunze R."/>
            <person name="Devos D.P."/>
            <person name="Arumugam M."/>
            <person name="Bork P."/>
            <person name="Hurt E."/>
        </authorList>
    </citation>
    <scope>NUCLEOTIDE SEQUENCE [LARGE SCALE GENOMIC DNA]</scope>
    <source>
        <strain evidence="3">DSM 1495 / CBS 144.50 / IMI 039719</strain>
    </source>
</reference>
<evidence type="ECO:0000313" key="3">
    <source>
        <dbReference type="Proteomes" id="UP000008066"/>
    </source>
</evidence>
<keyword evidence="3" id="KW-1185">Reference proteome</keyword>
<feature type="compositionally biased region" description="Polar residues" evidence="1">
    <location>
        <begin position="44"/>
        <end position="64"/>
    </location>
</feature>
<feature type="region of interest" description="Disordered" evidence="1">
    <location>
        <begin position="144"/>
        <end position="239"/>
    </location>
</feature>
<dbReference type="RefSeq" id="XP_006696274.1">
    <property type="nucleotide sequence ID" value="XM_006696211.1"/>
</dbReference>
<dbReference type="Proteomes" id="UP000008066">
    <property type="component" value="Unassembled WGS sequence"/>
</dbReference>
<feature type="compositionally biased region" description="Basic and acidic residues" evidence="1">
    <location>
        <begin position="11"/>
        <end position="26"/>
    </location>
</feature>
<dbReference type="OrthoDB" id="4590708at2759"/>
<evidence type="ECO:0000313" key="2">
    <source>
        <dbReference type="EMBL" id="EGS17943.1"/>
    </source>
</evidence>
<protein>
    <submittedName>
        <fullName evidence="2">Uncharacterized protein</fullName>
    </submittedName>
</protein>
<dbReference type="eggNOG" id="ENOG502RJZW">
    <property type="taxonomic scope" value="Eukaryota"/>
</dbReference>
<feature type="region of interest" description="Disordered" evidence="1">
    <location>
        <begin position="1"/>
        <end position="31"/>
    </location>
</feature>
<feature type="compositionally biased region" description="Polar residues" evidence="1">
    <location>
        <begin position="198"/>
        <end position="216"/>
    </location>
</feature>